<dbReference type="InterPro" id="IPR016055">
    <property type="entry name" value="A-D-PHexomutase_a/b/a-I/II/III"/>
</dbReference>
<dbReference type="GO" id="GO:0006006">
    <property type="term" value="P:glucose metabolic process"/>
    <property type="evidence" value="ECO:0007669"/>
    <property type="project" value="UniProtKB-KW"/>
</dbReference>
<dbReference type="Gene3D" id="3.40.120.10">
    <property type="entry name" value="Alpha-D-Glucose-1,6-Bisphosphate, subunit A, domain 3"/>
    <property type="match status" value="3"/>
</dbReference>
<feature type="domain" description="Alpha-D-phosphohexomutase alpha/beta/alpha" evidence="15">
    <location>
        <begin position="295"/>
        <end position="407"/>
    </location>
</feature>
<keyword evidence="7 11" id="KW-0479">Metal-binding</keyword>
<dbReference type="InterPro" id="IPR036900">
    <property type="entry name" value="A-D-PHexomutase_C_sf"/>
</dbReference>
<dbReference type="InterPro" id="IPR005845">
    <property type="entry name" value="A-D-PHexomutase_a/b/a-II"/>
</dbReference>
<evidence type="ECO:0000259" key="14">
    <source>
        <dbReference type="Pfam" id="PF02879"/>
    </source>
</evidence>
<evidence type="ECO:0000256" key="4">
    <source>
        <dbReference type="ARBA" id="ARBA00012728"/>
    </source>
</evidence>
<dbReference type="EMBL" id="LJZR01000027">
    <property type="protein sequence ID" value="KPQ33795.1"/>
    <property type="molecule type" value="Genomic_DNA"/>
</dbReference>
<keyword evidence="8 11" id="KW-0460">Magnesium</keyword>
<dbReference type="GO" id="GO:0000287">
    <property type="term" value="F:magnesium ion binding"/>
    <property type="evidence" value="ECO:0007669"/>
    <property type="project" value="InterPro"/>
</dbReference>
<evidence type="ECO:0000256" key="3">
    <source>
        <dbReference type="ARBA" id="ARBA00010231"/>
    </source>
</evidence>
<sequence>MAIKTVSTTPFDDQKPGTSGLRKQVPSFQQPHYLENFIQSTFNSLEDYQGKTLVVGGDGRYYNRPAIQTILKMAAANGVGKAMVGQGGILSTPAASCLIRKYDAFGGIILSASHNPGGPEGDFGVKYNVSNGGPAPEKVTSAIFENTKTIREYKIAEATDVDLDRLGTVQIGEMTVEVVDSVADYAELMESLFDFGKIRTLLEGDFRMCMDSLHAVTGPYAKAIFEQALGAQPGTVTNGEPLEDFGGGHPDPNLVYAHDLVKTMFGSDAPDFGAASDGDGDRNMILGNNFFVNPSDSLALIAANAQLVPGYKAGLSGVARSMPTSQAVDRVAKALGMSCYETPTGWKFFGNLLDANKITICGEESFGTGSDHVREKDGLWAVLFWLNILAERQQSVEEIVVDHWQTYGRNFYSRHDYEGVDSAKANELMAGLRDQFSTLPGQALGDYTVDYADDFSYTDPIDGSISQNQGLRIGFTDGSRMVFRLSGTGTQGATLRLYLESYEPDAAKHLVDPQEALKPLILLADKTAKIKELTGRDAPTVIT</sequence>
<evidence type="ECO:0000256" key="5">
    <source>
        <dbReference type="ARBA" id="ARBA00022526"/>
    </source>
</evidence>
<evidence type="ECO:0000256" key="8">
    <source>
        <dbReference type="ARBA" id="ARBA00022842"/>
    </source>
</evidence>
<dbReference type="InterPro" id="IPR005844">
    <property type="entry name" value="A-D-PHexomutase_a/b/a-I"/>
</dbReference>
<evidence type="ECO:0000313" key="16">
    <source>
        <dbReference type="EMBL" id="KPQ33795.1"/>
    </source>
</evidence>
<proteinExistence type="inferred from homology"/>
<dbReference type="Proteomes" id="UP000050465">
    <property type="component" value="Unassembled WGS sequence"/>
</dbReference>
<feature type="region of interest" description="Disordered" evidence="12">
    <location>
        <begin position="1"/>
        <end position="23"/>
    </location>
</feature>
<accession>A0A0P7YTG1</accession>
<evidence type="ECO:0000256" key="6">
    <source>
        <dbReference type="ARBA" id="ARBA00022553"/>
    </source>
</evidence>
<evidence type="ECO:0000256" key="12">
    <source>
        <dbReference type="SAM" id="MobiDB-lite"/>
    </source>
</evidence>
<comment type="cofactor">
    <cofactor evidence="2">
        <name>Mg(2+)</name>
        <dbReference type="ChEBI" id="CHEBI:18420"/>
    </cofactor>
</comment>
<dbReference type="CDD" id="cd03085">
    <property type="entry name" value="PGM1"/>
    <property type="match status" value="1"/>
</dbReference>
<name>A0A0P7YTG1_9CYAN</name>
<dbReference type="Pfam" id="PF24947">
    <property type="entry name" value="PGM1_C_vert_fung"/>
    <property type="match status" value="1"/>
</dbReference>
<dbReference type="PANTHER" id="PTHR22573:SF2">
    <property type="entry name" value="PHOSPHOGLUCOMUTASE"/>
    <property type="match status" value="1"/>
</dbReference>
<keyword evidence="10" id="KW-0119">Carbohydrate metabolism</keyword>
<comment type="catalytic activity">
    <reaction evidence="1">
        <text>alpha-D-glucose 1-phosphate = alpha-D-glucose 6-phosphate</text>
        <dbReference type="Rhea" id="RHEA:23536"/>
        <dbReference type="ChEBI" id="CHEBI:58225"/>
        <dbReference type="ChEBI" id="CHEBI:58601"/>
        <dbReference type="EC" id="5.4.2.2"/>
    </reaction>
</comment>
<evidence type="ECO:0000256" key="9">
    <source>
        <dbReference type="ARBA" id="ARBA00023235"/>
    </source>
</evidence>
<feature type="compositionally biased region" description="Polar residues" evidence="12">
    <location>
        <begin position="1"/>
        <end position="11"/>
    </location>
</feature>
<dbReference type="InterPro" id="IPR045244">
    <property type="entry name" value="PGM"/>
</dbReference>
<evidence type="ECO:0000256" key="10">
    <source>
        <dbReference type="ARBA" id="ARBA00023277"/>
    </source>
</evidence>
<dbReference type="FunFam" id="3.40.120.10:FF:000006">
    <property type="entry name" value="Phosphoglucomutase PgmA"/>
    <property type="match status" value="1"/>
</dbReference>
<dbReference type="NCBIfam" id="NF005737">
    <property type="entry name" value="PRK07564.1-1"/>
    <property type="match status" value="1"/>
</dbReference>
<dbReference type="Pfam" id="PF02879">
    <property type="entry name" value="PGM_PMM_II"/>
    <property type="match status" value="1"/>
</dbReference>
<dbReference type="AlphaFoldDB" id="A0A0P7YTG1"/>
<dbReference type="InterPro" id="IPR016066">
    <property type="entry name" value="A-D-PHexomutase_CS"/>
</dbReference>
<dbReference type="PATRIC" id="fig|1666911.3.peg.1270"/>
<dbReference type="Pfam" id="PF02878">
    <property type="entry name" value="PGM_PMM_I"/>
    <property type="match status" value="1"/>
</dbReference>
<evidence type="ECO:0000256" key="11">
    <source>
        <dbReference type="RuleBase" id="RU004326"/>
    </source>
</evidence>
<comment type="similarity">
    <text evidence="3 11">Belongs to the phosphohexose mutase family.</text>
</comment>
<dbReference type="GO" id="GO:0004614">
    <property type="term" value="F:phosphoglucomutase activity"/>
    <property type="evidence" value="ECO:0007669"/>
    <property type="project" value="UniProtKB-EC"/>
</dbReference>
<dbReference type="GO" id="GO:0005829">
    <property type="term" value="C:cytosol"/>
    <property type="evidence" value="ECO:0007669"/>
    <property type="project" value="TreeGrafter"/>
</dbReference>
<evidence type="ECO:0000259" key="15">
    <source>
        <dbReference type="Pfam" id="PF02880"/>
    </source>
</evidence>
<evidence type="ECO:0000256" key="7">
    <source>
        <dbReference type="ARBA" id="ARBA00022723"/>
    </source>
</evidence>
<keyword evidence="6" id="KW-0597">Phosphoprotein</keyword>
<reference evidence="16 17" key="1">
    <citation type="submission" date="2015-09" db="EMBL/GenBank/DDBJ databases">
        <title>Identification and resolution of microdiversity through metagenomic sequencing of parallel consortia.</title>
        <authorList>
            <person name="Nelson W.C."/>
            <person name="Romine M.F."/>
            <person name="Lindemann S.R."/>
        </authorList>
    </citation>
    <scope>NUCLEOTIDE SEQUENCE [LARGE SCALE GENOMIC DNA]</scope>
    <source>
        <strain evidence="16">Ana</strain>
    </source>
</reference>
<keyword evidence="9" id="KW-0413">Isomerase</keyword>
<evidence type="ECO:0000256" key="1">
    <source>
        <dbReference type="ARBA" id="ARBA00000443"/>
    </source>
</evidence>
<dbReference type="PANTHER" id="PTHR22573">
    <property type="entry name" value="PHOSPHOHEXOMUTASE FAMILY MEMBER"/>
    <property type="match status" value="1"/>
</dbReference>
<evidence type="ECO:0000256" key="2">
    <source>
        <dbReference type="ARBA" id="ARBA00001946"/>
    </source>
</evidence>
<feature type="domain" description="Alpha-D-phosphohexomutase alpha/beta/alpha" evidence="13">
    <location>
        <begin position="14"/>
        <end position="153"/>
    </location>
</feature>
<evidence type="ECO:0000313" key="17">
    <source>
        <dbReference type="Proteomes" id="UP000050465"/>
    </source>
</evidence>
<dbReference type="EC" id="5.4.2.2" evidence="4"/>
<dbReference type="Gene3D" id="3.30.310.50">
    <property type="entry name" value="Alpha-D-phosphohexomutase, C-terminal domain"/>
    <property type="match status" value="1"/>
</dbReference>
<organism evidence="16 17">
    <name type="scientific">Phormidesmis priestleyi Ana</name>
    <dbReference type="NCBI Taxonomy" id="1666911"/>
    <lineage>
        <taxon>Bacteria</taxon>
        <taxon>Bacillati</taxon>
        <taxon>Cyanobacteriota</taxon>
        <taxon>Cyanophyceae</taxon>
        <taxon>Leptolyngbyales</taxon>
        <taxon>Leptolyngbyaceae</taxon>
        <taxon>Phormidesmis</taxon>
    </lineage>
</organism>
<dbReference type="InterPro" id="IPR005846">
    <property type="entry name" value="A-D-PHexomutase_a/b/a-III"/>
</dbReference>
<dbReference type="STRING" id="1666911.HLUCCA11_17440"/>
<dbReference type="FunFam" id="3.30.310.50:FF:000002">
    <property type="entry name" value="Phosphoglucomutase 5"/>
    <property type="match status" value="1"/>
</dbReference>
<dbReference type="PROSITE" id="PS00710">
    <property type="entry name" value="PGM_PMM"/>
    <property type="match status" value="1"/>
</dbReference>
<gene>
    <name evidence="16" type="primary">pgm</name>
    <name evidence="16" type="ORF">HLUCCA11_17440</name>
</gene>
<dbReference type="Pfam" id="PF02880">
    <property type="entry name" value="PGM_PMM_III"/>
    <property type="match status" value="1"/>
</dbReference>
<keyword evidence="5" id="KW-0313">Glucose metabolism</keyword>
<evidence type="ECO:0000259" key="13">
    <source>
        <dbReference type="Pfam" id="PF02878"/>
    </source>
</evidence>
<dbReference type="FunFam" id="3.40.120.10:FF:000005">
    <property type="entry name" value="Phosphoglucomutase 5"/>
    <property type="match status" value="1"/>
</dbReference>
<dbReference type="SUPFAM" id="SSF55957">
    <property type="entry name" value="Phosphoglucomutase, C-terminal domain"/>
    <property type="match status" value="1"/>
</dbReference>
<dbReference type="FunFam" id="3.40.120.10:FF:000004">
    <property type="entry name" value="Phosphoglucomutase 5"/>
    <property type="match status" value="1"/>
</dbReference>
<feature type="domain" description="Alpha-D-phosphohexomutase alpha/beta/alpha" evidence="14">
    <location>
        <begin position="184"/>
        <end position="286"/>
    </location>
</feature>
<comment type="caution">
    <text evidence="16">The sequence shown here is derived from an EMBL/GenBank/DDBJ whole genome shotgun (WGS) entry which is preliminary data.</text>
</comment>
<dbReference type="PRINTS" id="PR00509">
    <property type="entry name" value="PGMPMM"/>
</dbReference>
<dbReference type="SUPFAM" id="SSF53738">
    <property type="entry name" value="Phosphoglucomutase, first 3 domains"/>
    <property type="match status" value="3"/>
</dbReference>
<protein>
    <recommendedName>
        <fullName evidence="4">phosphoglucomutase (alpha-D-glucose-1,6-bisphosphate-dependent)</fullName>
        <ecNumber evidence="4">5.4.2.2</ecNumber>
    </recommendedName>
</protein>
<dbReference type="InterPro" id="IPR005841">
    <property type="entry name" value="Alpha-D-phosphohexomutase_SF"/>
</dbReference>